<protein>
    <submittedName>
        <fullName evidence="4">dTDP-Rha:alpha-D-GlcNAc-pyrophosphate polyprenol, alpha-3-L-rhamnosyltransferase</fullName>
        <ecNumber evidence="4">2.4.-.-</ecNumber>
    </submittedName>
</protein>
<gene>
    <name evidence="4" type="primary">wbbL_1</name>
    <name evidence="4" type="ORF">ERS137941_01779</name>
</gene>
<sequence>MVHLYISVVSHYNDEMIITNGVLAELTSDFTVVLKSNTPATENLKEYTKNNGIYLINNDFHCGFGVNNNYIYNYCCDLLNMGPEDLFLVLNPDVIIDKTSLNDLLLLVEKNNAEICTINLFRDMEKLIPEESIRNFPRLSTPIKTAIFKQRSDVYIKSSINDTINIDWAPGSFILFRSNIYGCLNGFDERFFMYFEDADICRRAGKMGFSITYYPNIKAVHLGSYRNRNVFSRNFIWYLRSYLRYHTGL</sequence>
<dbReference type="AlphaFoldDB" id="A0A0H5H839"/>
<evidence type="ECO:0000256" key="1">
    <source>
        <dbReference type="ARBA" id="ARBA00006739"/>
    </source>
</evidence>
<dbReference type="RefSeq" id="WP_023160176.1">
    <property type="nucleotide sequence ID" value="NZ_CGBR01000010.1"/>
</dbReference>
<dbReference type="InterPro" id="IPR029044">
    <property type="entry name" value="Nucleotide-diphossugar_trans"/>
</dbReference>
<evidence type="ECO:0000256" key="2">
    <source>
        <dbReference type="ARBA" id="ARBA00022676"/>
    </source>
</evidence>
<dbReference type="Gene3D" id="3.90.550.10">
    <property type="entry name" value="Spore Coat Polysaccharide Biosynthesis Protein SpsA, Chain A"/>
    <property type="match status" value="1"/>
</dbReference>
<keyword evidence="3 4" id="KW-0808">Transferase</keyword>
<accession>A0A0H5H839</accession>
<dbReference type="PANTHER" id="PTHR43179">
    <property type="entry name" value="RHAMNOSYLTRANSFERASE WBBL"/>
    <property type="match status" value="1"/>
</dbReference>
<evidence type="ECO:0000256" key="3">
    <source>
        <dbReference type="ARBA" id="ARBA00022679"/>
    </source>
</evidence>
<dbReference type="EC" id="2.4.-.-" evidence="4"/>
<dbReference type="PANTHER" id="PTHR43179:SF12">
    <property type="entry name" value="GALACTOFURANOSYLTRANSFERASE GLFT2"/>
    <property type="match status" value="1"/>
</dbReference>
<dbReference type="Proteomes" id="UP000048841">
    <property type="component" value="Unassembled WGS sequence"/>
</dbReference>
<comment type="similarity">
    <text evidence="1">Belongs to the glycosyltransferase 2 family.</text>
</comment>
<dbReference type="EMBL" id="CGBR01000010">
    <property type="protein sequence ID" value="CFQ61196.1"/>
    <property type="molecule type" value="Genomic_DNA"/>
</dbReference>
<dbReference type="GO" id="GO:0016757">
    <property type="term" value="F:glycosyltransferase activity"/>
    <property type="evidence" value="ECO:0007669"/>
    <property type="project" value="UniProtKB-KW"/>
</dbReference>
<dbReference type="SUPFAM" id="SSF53448">
    <property type="entry name" value="Nucleotide-diphospho-sugar transferases"/>
    <property type="match status" value="1"/>
</dbReference>
<evidence type="ECO:0000313" key="5">
    <source>
        <dbReference type="Proteomes" id="UP000048841"/>
    </source>
</evidence>
<proteinExistence type="inferred from homology"/>
<evidence type="ECO:0000313" key="4">
    <source>
        <dbReference type="EMBL" id="CFQ61196.1"/>
    </source>
</evidence>
<keyword evidence="2 4" id="KW-0328">Glycosyltransferase</keyword>
<organism evidence="4 5">
    <name type="scientific">Yersinia enterocolitica</name>
    <dbReference type="NCBI Taxonomy" id="630"/>
    <lineage>
        <taxon>Bacteria</taxon>
        <taxon>Pseudomonadati</taxon>
        <taxon>Pseudomonadota</taxon>
        <taxon>Gammaproteobacteria</taxon>
        <taxon>Enterobacterales</taxon>
        <taxon>Yersiniaceae</taxon>
        <taxon>Yersinia</taxon>
    </lineage>
</organism>
<reference evidence="4 5" key="1">
    <citation type="submission" date="2015-03" db="EMBL/GenBank/DDBJ databases">
        <authorList>
            <person name="Murphy D."/>
        </authorList>
    </citation>
    <scope>NUCLEOTIDE SEQUENCE [LARGE SCALE GENOMIC DNA]</scope>
    <source>
        <strain evidence="4 5">IP26249</strain>
    </source>
</reference>
<name>A0A0H5H839_YEREN</name>